<keyword evidence="9" id="KW-1133">Transmembrane helix</keyword>
<evidence type="ECO:0000256" key="10">
    <source>
        <dbReference type="ARBA" id="ARBA00023136"/>
    </source>
</evidence>
<dbReference type="Proteomes" id="UP000095287">
    <property type="component" value="Unplaced"/>
</dbReference>
<dbReference type="GO" id="GO:0008045">
    <property type="term" value="P:motor neuron axon guidance"/>
    <property type="evidence" value="ECO:0007669"/>
    <property type="project" value="UniProtKB-ARBA"/>
</dbReference>
<keyword evidence="4" id="KW-1003">Cell membrane</keyword>
<keyword evidence="10" id="KW-0472">Membrane</keyword>
<evidence type="ECO:0000313" key="16">
    <source>
        <dbReference type="Proteomes" id="UP000095287"/>
    </source>
</evidence>
<keyword evidence="6" id="KW-0732">Signal</keyword>
<keyword evidence="16" id="KW-1185">Reference proteome</keyword>
<dbReference type="CDD" id="cd00057">
    <property type="entry name" value="FA58C"/>
    <property type="match status" value="1"/>
</dbReference>
<feature type="domain" description="F5/8 type C" evidence="15">
    <location>
        <begin position="98"/>
        <end position="254"/>
    </location>
</feature>
<evidence type="ECO:0000256" key="12">
    <source>
        <dbReference type="ARBA" id="ARBA00023170"/>
    </source>
</evidence>
<evidence type="ECO:0000256" key="5">
    <source>
        <dbReference type="ARBA" id="ARBA00022692"/>
    </source>
</evidence>
<dbReference type="Gene3D" id="2.60.120.260">
    <property type="entry name" value="Galactose-binding domain-like"/>
    <property type="match status" value="1"/>
</dbReference>
<dbReference type="InterPro" id="IPR048525">
    <property type="entry name" value="DDR1-2_DS-like"/>
</dbReference>
<dbReference type="PROSITE" id="PS01285">
    <property type="entry name" value="FA58C_1"/>
    <property type="match status" value="1"/>
</dbReference>
<dbReference type="GO" id="GO:0005886">
    <property type="term" value="C:plasma membrane"/>
    <property type="evidence" value="ECO:0007669"/>
    <property type="project" value="UniProtKB-SubCell"/>
</dbReference>
<keyword evidence="11" id="KW-1015">Disulfide bond</keyword>
<evidence type="ECO:0000256" key="7">
    <source>
        <dbReference type="ARBA" id="ARBA00022741"/>
    </source>
</evidence>
<dbReference type="FunFam" id="2.60.120.260:FF:000007">
    <property type="entry name" value="Discoidin domain receptor tyrosine kinase 1"/>
    <property type="match status" value="1"/>
</dbReference>
<proteinExistence type="inferred from homology"/>
<organism evidence="16 17">
    <name type="scientific">Steinernema glaseri</name>
    <dbReference type="NCBI Taxonomy" id="37863"/>
    <lineage>
        <taxon>Eukaryota</taxon>
        <taxon>Metazoa</taxon>
        <taxon>Ecdysozoa</taxon>
        <taxon>Nematoda</taxon>
        <taxon>Chromadorea</taxon>
        <taxon>Rhabditida</taxon>
        <taxon>Tylenchina</taxon>
        <taxon>Panagrolaimomorpha</taxon>
        <taxon>Strongyloidoidea</taxon>
        <taxon>Steinernematidae</taxon>
        <taxon>Steinernema</taxon>
    </lineage>
</organism>
<reference evidence="17" key="1">
    <citation type="submission" date="2016-11" db="UniProtKB">
        <authorList>
            <consortium name="WormBaseParasite"/>
        </authorList>
    </citation>
    <scope>IDENTIFICATION</scope>
</reference>
<dbReference type="Pfam" id="PF00754">
    <property type="entry name" value="F5_F8_type_C"/>
    <property type="match status" value="1"/>
</dbReference>
<dbReference type="PROSITE" id="PS01286">
    <property type="entry name" value="FA58C_2"/>
    <property type="match status" value="1"/>
</dbReference>
<accession>A0A1I7YAN3</accession>
<dbReference type="PANTHER" id="PTHR24543:SF291">
    <property type="entry name" value="SMOKE ALARM, ISOFORM D"/>
    <property type="match status" value="1"/>
</dbReference>
<evidence type="ECO:0000256" key="13">
    <source>
        <dbReference type="ARBA" id="ARBA00023180"/>
    </source>
</evidence>
<dbReference type="AlphaFoldDB" id="A0A1I7YAN3"/>
<evidence type="ECO:0000256" key="1">
    <source>
        <dbReference type="ARBA" id="ARBA00004251"/>
    </source>
</evidence>
<dbReference type="InterPro" id="IPR008979">
    <property type="entry name" value="Galactose-bd-like_sf"/>
</dbReference>
<dbReference type="InterPro" id="IPR000421">
    <property type="entry name" value="FA58C"/>
</dbReference>
<keyword evidence="7" id="KW-0547">Nucleotide-binding</keyword>
<evidence type="ECO:0000256" key="8">
    <source>
        <dbReference type="ARBA" id="ARBA00022840"/>
    </source>
</evidence>
<dbReference type="Gene3D" id="2.60.120.1190">
    <property type="match status" value="1"/>
</dbReference>
<keyword evidence="8" id="KW-0067">ATP-binding</keyword>
<dbReference type="GO" id="GO:0048680">
    <property type="term" value="P:positive regulation of axon regeneration"/>
    <property type="evidence" value="ECO:0007669"/>
    <property type="project" value="UniProtKB-ARBA"/>
</dbReference>
<name>A0A1I7YAN3_9BILA</name>
<evidence type="ECO:0000256" key="14">
    <source>
        <dbReference type="ARBA" id="ARBA00061639"/>
    </source>
</evidence>
<evidence type="ECO:0000256" key="4">
    <source>
        <dbReference type="ARBA" id="ARBA00022475"/>
    </source>
</evidence>
<evidence type="ECO:0000256" key="6">
    <source>
        <dbReference type="ARBA" id="ARBA00022729"/>
    </source>
</evidence>
<dbReference type="PANTHER" id="PTHR24543">
    <property type="entry name" value="MULTICOPPER OXIDASE-RELATED"/>
    <property type="match status" value="1"/>
</dbReference>
<evidence type="ECO:0000256" key="2">
    <source>
        <dbReference type="ARBA" id="ARBA00004484"/>
    </source>
</evidence>
<evidence type="ECO:0000256" key="9">
    <source>
        <dbReference type="ARBA" id="ARBA00022989"/>
    </source>
</evidence>
<protein>
    <submittedName>
        <fullName evidence="17">F5/8 type C domain-containing protein</fullName>
    </submittedName>
</protein>
<evidence type="ECO:0000256" key="3">
    <source>
        <dbReference type="ARBA" id="ARBA00004489"/>
    </source>
</evidence>
<keyword evidence="5" id="KW-0812">Transmembrane</keyword>
<dbReference type="GO" id="GO:0005524">
    <property type="term" value="F:ATP binding"/>
    <property type="evidence" value="ECO:0007669"/>
    <property type="project" value="UniProtKB-KW"/>
</dbReference>
<comment type="similarity">
    <text evidence="14">Belongs to the protein kinase superfamily. Tyr protein kinase family. Insulin receptor subfamily.</text>
</comment>
<dbReference type="GO" id="GO:0030424">
    <property type="term" value="C:axon"/>
    <property type="evidence" value="ECO:0007669"/>
    <property type="project" value="UniProtKB-SubCell"/>
</dbReference>
<evidence type="ECO:0000313" key="17">
    <source>
        <dbReference type="WBParaSite" id="L893_g14429.t1"/>
    </source>
</evidence>
<keyword evidence="12" id="KW-0675">Receptor</keyword>
<dbReference type="WBParaSite" id="L893_g14429.t1">
    <property type="protein sequence ID" value="L893_g14429.t1"/>
    <property type="gene ID" value="L893_g14429"/>
</dbReference>
<sequence length="473" mass="53100">MCVAVVRLSVDLLLLFLVGFTFLNGSSLKDLLYLQDTVIAVNFEASPFDINHIPRSPRDLPIVDVSNCFRVICDMRSRASSLLVVLVAVASALNLERCHQEALGFESGRILDSQLSASSSFDLQSVGPQNSRIRTELNSGAWCPKEQASPAAASYIQVELDDTFVVRAVETQGRYGNGTGVEYPTFYFIDYQRPGSPWIRYRNRSGHELMTGNTDTTTAVLRQLDPPIIASRIRLRPYSEQLRTVCLRWELYGCKHEDGLMFYSASHKGYRSGDEDMRDSVFEDVRPEGSQLRGLGALYDGLVSKENPRSAAVLGNASWIGWSRAETGGNLEFTFEFDEIRNFSEVTLYCFGVTITRVETLFSLDGENFMPNSQILSVQRPNKTLVGWRHFPWVIPTHGRQGRFIKLSLAFSGDRFYLTEIDFSSDIAKYLVPWPGQDDRQDPLLHSVGGREEPPPDGTVIYTSMGAYYILLA</sequence>
<comment type="subcellular location">
    <subcellularLocation>
        <location evidence="1">Cell membrane</location>
        <topology evidence="1">Single-pass type I membrane protein</topology>
    </subcellularLocation>
    <subcellularLocation>
        <location evidence="3">Cell projection</location>
        <location evidence="3">Axon</location>
    </subcellularLocation>
    <subcellularLocation>
        <location evidence="2">Perikaryon</location>
    </subcellularLocation>
</comment>
<keyword evidence="13" id="KW-0325">Glycoprotein</keyword>
<dbReference type="Pfam" id="PF21114">
    <property type="entry name" value="DDR1-2_DS-like"/>
    <property type="match status" value="1"/>
</dbReference>
<dbReference type="SUPFAM" id="SSF49785">
    <property type="entry name" value="Galactose-binding domain-like"/>
    <property type="match status" value="1"/>
</dbReference>
<dbReference type="SMART" id="SM00231">
    <property type="entry name" value="FA58C"/>
    <property type="match status" value="1"/>
</dbReference>
<evidence type="ECO:0000256" key="11">
    <source>
        <dbReference type="ARBA" id="ARBA00023157"/>
    </source>
</evidence>
<dbReference type="GO" id="GO:0043204">
    <property type="term" value="C:perikaryon"/>
    <property type="evidence" value="ECO:0007669"/>
    <property type="project" value="UniProtKB-SubCell"/>
</dbReference>
<dbReference type="PROSITE" id="PS50022">
    <property type="entry name" value="FA58C_3"/>
    <property type="match status" value="1"/>
</dbReference>
<evidence type="ECO:0000259" key="15">
    <source>
        <dbReference type="PROSITE" id="PS50022"/>
    </source>
</evidence>